<dbReference type="InterPro" id="IPR040079">
    <property type="entry name" value="Glutathione_S-Trfase"/>
</dbReference>
<dbReference type="Gene3D" id="3.40.30.10">
    <property type="entry name" value="Glutaredoxin"/>
    <property type="match status" value="1"/>
</dbReference>
<dbReference type="GO" id="GO:0006749">
    <property type="term" value="P:glutathione metabolic process"/>
    <property type="evidence" value="ECO:0007669"/>
    <property type="project" value="TreeGrafter"/>
</dbReference>
<dbReference type="CDD" id="cd03192">
    <property type="entry name" value="GST_C_Sigma_like"/>
    <property type="match status" value="1"/>
</dbReference>
<keyword evidence="3" id="KW-0808">Transferase</keyword>
<dbReference type="Pfam" id="PF14497">
    <property type="entry name" value="GST_C_3"/>
    <property type="match status" value="1"/>
</dbReference>
<dbReference type="InterPro" id="IPR004046">
    <property type="entry name" value="GST_C"/>
</dbReference>
<evidence type="ECO:0000259" key="1">
    <source>
        <dbReference type="PROSITE" id="PS50404"/>
    </source>
</evidence>
<dbReference type="InterPro" id="IPR010987">
    <property type="entry name" value="Glutathione-S-Trfase_C-like"/>
</dbReference>
<reference evidence="3 4" key="1">
    <citation type="submission" date="2019-01" db="EMBL/GenBank/DDBJ databases">
        <authorList>
            <person name="Chen W.-M."/>
        </authorList>
    </citation>
    <scope>NUCLEOTIDE SEQUENCE [LARGE SCALE GENOMIC DNA]</scope>
    <source>
        <strain evidence="3 4">CCP-7</strain>
    </source>
</reference>
<dbReference type="GO" id="GO:0004364">
    <property type="term" value="F:glutathione transferase activity"/>
    <property type="evidence" value="ECO:0007669"/>
    <property type="project" value="TreeGrafter"/>
</dbReference>
<dbReference type="PANTHER" id="PTHR11571">
    <property type="entry name" value="GLUTATHIONE S-TRANSFERASE"/>
    <property type="match status" value="1"/>
</dbReference>
<evidence type="ECO:0000313" key="3">
    <source>
        <dbReference type="EMBL" id="RVT89463.1"/>
    </source>
</evidence>
<comment type="caution">
    <text evidence="3">The sequence shown here is derived from an EMBL/GenBank/DDBJ whole genome shotgun (WGS) entry which is preliminary data.</text>
</comment>
<dbReference type="PANTHER" id="PTHR11571:SF263">
    <property type="entry name" value="GLUTATHIONE S-TRANSFERASE"/>
    <property type="match status" value="1"/>
</dbReference>
<keyword evidence="4" id="KW-1185">Reference proteome</keyword>
<dbReference type="InterPro" id="IPR036249">
    <property type="entry name" value="Thioredoxin-like_sf"/>
</dbReference>
<dbReference type="Gene3D" id="1.20.1050.10">
    <property type="match status" value="1"/>
</dbReference>
<dbReference type="SUPFAM" id="SSF52833">
    <property type="entry name" value="Thioredoxin-like"/>
    <property type="match status" value="1"/>
</dbReference>
<dbReference type="PROSITE" id="PS50405">
    <property type="entry name" value="GST_CTER"/>
    <property type="match status" value="1"/>
</dbReference>
<dbReference type="RefSeq" id="WP_127746560.1">
    <property type="nucleotide sequence ID" value="NZ_SACN01000005.1"/>
</dbReference>
<accession>A0A437LVR2</accession>
<dbReference type="EMBL" id="SACN01000005">
    <property type="protein sequence ID" value="RVT89463.1"/>
    <property type="molecule type" value="Genomic_DNA"/>
</dbReference>
<gene>
    <name evidence="3" type="ORF">EOD43_22130</name>
</gene>
<organism evidence="3 4">
    <name type="scientific">Sphingomonas crocodyli</name>
    <dbReference type="NCBI Taxonomy" id="1979270"/>
    <lineage>
        <taxon>Bacteria</taxon>
        <taxon>Pseudomonadati</taxon>
        <taxon>Pseudomonadota</taxon>
        <taxon>Alphaproteobacteria</taxon>
        <taxon>Sphingomonadales</taxon>
        <taxon>Sphingomonadaceae</taxon>
        <taxon>Sphingomonas</taxon>
    </lineage>
</organism>
<dbReference type="InterPro" id="IPR036282">
    <property type="entry name" value="Glutathione-S-Trfase_C_sf"/>
</dbReference>
<dbReference type="SUPFAM" id="SSF47616">
    <property type="entry name" value="GST C-terminal domain-like"/>
    <property type="match status" value="1"/>
</dbReference>
<feature type="domain" description="GST N-terminal" evidence="1">
    <location>
        <begin position="1"/>
        <end position="83"/>
    </location>
</feature>
<dbReference type="OrthoDB" id="7203409at2"/>
<dbReference type="SFLD" id="SFLDS00019">
    <property type="entry name" value="Glutathione_Transferase_(cytos"/>
    <property type="match status" value="1"/>
</dbReference>
<proteinExistence type="predicted"/>
<name>A0A437LVR2_9SPHN</name>
<evidence type="ECO:0000313" key="4">
    <source>
        <dbReference type="Proteomes" id="UP000282971"/>
    </source>
</evidence>
<evidence type="ECO:0000259" key="2">
    <source>
        <dbReference type="PROSITE" id="PS50405"/>
    </source>
</evidence>
<dbReference type="InterPro" id="IPR050213">
    <property type="entry name" value="GST_superfamily"/>
</dbReference>
<sequence length="231" mass="26275">MAYQLWYWTGIPGRGEFVRIALEAGGIGYVDCAREQGDAALVKDMSKRRPEPFAPPYLVTGNLVIAQTANILDWLGRKHGLAPKDEAGRRACAQYQLTIADMVAEAHDAHHPVASGLYYEDQKKEAKRRAEDFRTNRMPKFLDYFARALGKADWLVGDRWTYADMSLFVLVDGLRFAFPKRMKTIEADHPALHAHLKRVAHLPELSDYLASDRRLPYGEGIFRHYPELDAD</sequence>
<dbReference type="InterPro" id="IPR004045">
    <property type="entry name" value="Glutathione_S-Trfase_N"/>
</dbReference>
<dbReference type="PROSITE" id="PS50404">
    <property type="entry name" value="GST_NTER"/>
    <property type="match status" value="1"/>
</dbReference>
<dbReference type="Proteomes" id="UP000282971">
    <property type="component" value="Unassembled WGS sequence"/>
</dbReference>
<dbReference type="AlphaFoldDB" id="A0A437LVR2"/>
<feature type="domain" description="GST C-terminal" evidence="2">
    <location>
        <begin position="92"/>
        <end position="228"/>
    </location>
</feature>
<protein>
    <submittedName>
        <fullName evidence="3">Glutathione S-transferase</fullName>
    </submittedName>
</protein>